<evidence type="ECO:0000256" key="8">
    <source>
        <dbReference type="ARBA" id="ARBA00022989"/>
    </source>
</evidence>
<feature type="domain" description="ABC transporter" evidence="11">
    <location>
        <begin position="552"/>
        <end position="793"/>
    </location>
</feature>
<keyword evidence="5" id="KW-0677">Repeat</keyword>
<feature type="transmembrane region" description="Helical" evidence="10">
    <location>
        <begin position="314"/>
        <end position="333"/>
    </location>
</feature>
<feature type="transmembrane region" description="Helical" evidence="10">
    <location>
        <begin position="400"/>
        <end position="419"/>
    </location>
</feature>
<evidence type="ECO:0000256" key="3">
    <source>
        <dbReference type="ARBA" id="ARBA00022448"/>
    </source>
</evidence>
<keyword evidence="3" id="KW-0813">Transport</keyword>
<dbReference type="Pfam" id="PF08370">
    <property type="entry name" value="PDR_assoc"/>
    <property type="match status" value="1"/>
</dbReference>
<protein>
    <recommendedName>
        <fullName evidence="11">ABC transporter domain-containing protein</fullName>
    </recommendedName>
</protein>
<dbReference type="InterPro" id="IPR013581">
    <property type="entry name" value="PDR_assoc"/>
</dbReference>
<gene>
    <name evidence="12" type="ORF">F2Q70_00019997</name>
</gene>
<proteinExistence type="inferred from homology"/>
<dbReference type="Pfam" id="PF01061">
    <property type="entry name" value="ABC2_membrane"/>
    <property type="match status" value="1"/>
</dbReference>
<evidence type="ECO:0000256" key="9">
    <source>
        <dbReference type="ARBA" id="ARBA00023136"/>
    </source>
</evidence>
<evidence type="ECO:0000313" key="12">
    <source>
        <dbReference type="EMBL" id="KAF2545590.1"/>
    </source>
</evidence>
<dbReference type="InterPro" id="IPR013525">
    <property type="entry name" value="ABC2_TM"/>
</dbReference>
<dbReference type="InterPro" id="IPR034003">
    <property type="entry name" value="ABCG_PDR_2"/>
</dbReference>
<comment type="similarity">
    <text evidence="2">Belongs to the ABC transporter superfamily. ABCG family. PDR (TC 3.A.1.205) subfamily.</text>
</comment>
<feature type="transmembrane region" description="Helical" evidence="10">
    <location>
        <begin position="365"/>
        <end position="388"/>
    </location>
</feature>
<keyword evidence="4 10" id="KW-0812">Transmembrane</keyword>
<dbReference type="CDD" id="cd03232">
    <property type="entry name" value="ABCG_PDR_domain2"/>
    <property type="match status" value="1"/>
</dbReference>
<evidence type="ECO:0000256" key="4">
    <source>
        <dbReference type="ARBA" id="ARBA00022692"/>
    </source>
</evidence>
<accession>A0A8S9GJW1</accession>
<comment type="subcellular location">
    <subcellularLocation>
        <location evidence="1">Membrane</location>
        <topology evidence="1">Multi-pass membrane protein</topology>
    </subcellularLocation>
</comment>
<sequence length="795" mass="89450">MTVRETFAYAARFQGVGSRYDMLTELARREKEANIKPDPDIDVFMKATSTTGEETNVMTDYILKILGLEVCADTMVGDDMLRGISGGQKKRVTTGEMLVGPSRALFMDEISTGLDSSTTYQIVNSLRNYVHIFNGTALISLLQPAPETFDLFDDIFLIAEGEIIYEGPREHVVEFFETMGFKCPPRKGVADFLQEVTSKKDQMQYWARPDEPYRFIRVREFAEAFQSFHVGRRMGDELAVPFDKKKSHPAALTTKKYGVGIKELVNTSFSREYLLMKRNSFVYYFKFGQLLVMAFATMTLFFRTEMQKKTVVDGSLYTGALFFILMMLMFNGMSELSMTIAKLPVFYKQRDLLFYPAWVYSLPPWLLKIPISFIEAALTAFITYYVIGFDPNIGRLFKQYILLVLMNQMASALFKMVAALGRNMIVANTFGAFAMLVFFALGGVVLSKDDIKKWWIWGYWISPIMYGQNAIVANEFFGHSWSRAVPNSSDTLGVTVLKSRGFLPHAYWYWIGTGALLGYVVLFNFGFTLALTYLNSLGKPQAVLTEEPAIDMPQEMIEQGTQEDRLVLLKGVNGAFRPGVLTALMGVSGAGKTTLMDVLAGRKTGGYIDGNITISGYPKNQQTFARISGYCEQTDIHSPHVTVYESLVYSAWLRLPKEVDSNTRKMFIDEVMDLVELTPLRQALVGLPGESGLSTEQRKRLTIAVELVANPSIIFMDEPTSGLDARAAAIVMRTVRNTVDTGRTVVCTIHQPSIDIFEAFDELFLLKRGGEEIYVGPLGHESSHLINYFEVTHKT</sequence>
<dbReference type="InterPro" id="IPR003439">
    <property type="entry name" value="ABC_transporter-like_ATP-bd"/>
</dbReference>
<name>A0A8S9GJW1_BRACR</name>
<dbReference type="PROSITE" id="PS50893">
    <property type="entry name" value="ABC_TRANSPORTER_2"/>
    <property type="match status" value="1"/>
</dbReference>
<evidence type="ECO:0000256" key="2">
    <source>
        <dbReference type="ARBA" id="ARBA00006012"/>
    </source>
</evidence>
<feature type="transmembrane region" description="Helical" evidence="10">
    <location>
        <begin position="281"/>
        <end position="302"/>
    </location>
</feature>
<evidence type="ECO:0000256" key="10">
    <source>
        <dbReference type="SAM" id="Phobius"/>
    </source>
</evidence>
<dbReference type="Pfam" id="PF00005">
    <property type="entry name" value="ABC_tran"/>
    <property type="match status" value="1"/>
</dbReference>
<keyword evidence="7" id="KW-0067">ATP-binding</keyword>
<evidence type="ECO:0000256" key="7">
    <source>
        <dbReference type="ARBA" id="ARBA00022840"/>
    </source>
</evidence>
<dbReference type="GO" id="GO:0016887">
    <property type="term" value="F:ATP hydrolysis activity"/>
    <property type="evidence" value="ECO:0007669"/>
    <property type="project" value="InterPro"/>
</dbReference>
<feature type="transmembrane region" description="Helical" evidence="10">
    <location>
        <begin position="425"/>
        <end position="447"/>
    </location>
</feature>
<dbReference type="AlphaFoldDB" id="A0A8S9GJW1"/>
<dbReference type="GO" id="GO:0140359">
    <property type="term" value="F:ABC-type transporter activity"/>
    <property type="evidence" value="ECO:0007669"/>
    <property type="project" value="InterPro"/>
</dbReference>
<dbReference type="Gene3D" id="3.40.50.300">
    <property type="entry name" value="P-loop containing nucleotide triphosphate hydrolases"/>
    <property type="match status" value="2"/>
</dbReference>
<dbReference type="FunFam" id="3.40.50.300:FF:000179">
    <property type="entry name" value="ABC transporter G family member 34"/>
    <property type="match status" value="1"/>
</dbReference>
<organism evidence="12">
    <name type="scientific">Brassica cretica</name>
    <name type="common">Mustard</name>
    <dbReference type="NCBI Taxonomy" id="69181"/>
    <lineage>
        <taxon>Eukaryota</taxon>
        <taxon>Viridiplantae</taxon>
        <taxon>Streptophyta</taxon>
        <taxon>Embryophyta</taxon>
        <taxon>Tracheophyta</taxon>
        <taxon>Spermatophyta</taxon>
        <taxon>Magnoliopsida</taxon>
        <taxon>eudicotyledons</taxon>
        <taxon>Gunneridae</taxon>
        <taxon>Pentapetalae</taxon>
        <taxon>rosids</taxon>
        <taxon>malvids</taxon>
        <taxon>Brassicales</taxon>
        <taxon>Brassicaceae</taxon>
        <taxon>Brassiceae</taxon>
        <taxon>Brassica</taxon>
    </lineage>
</organism>
<dbReference type="InterPro" id="IPR027417">
    <property type="entry name" value="P-loop_NTPase"/>
</dbReference>
<keyword evidence="9 10" id="KW-0472">Membrane</keyword>
<evidence type="ECO:0000256" key="1">
    <source>
        <dbReference type="ARBA" id="ARBA00004141"/>
    </source>
</evidence>
<keyword evidence="6" id="KW-0547">Nucleotide-binding</keyword>
<evidence type="ECO:0000259" key="11">
    <source>
        <dbReference type="PROSITE" id="PS50893"/>
    </source>
</evidence>
<keyword evidence="8 10" id="KW-1133">Transmembrane helix</keyword>
<dbReference type="GO" id="GO:0005524">
    <property type="term" value="F:ATP binding"/>
    <property type="evidence" value="ECO:0007669"/>
    <property type="project" value="UniProtKB-KW"/>
</dbReference>
<evidence type="ECO:0000256" key="6">
    <source>
        <dbReference type="ARBA" id="ARBA00022741"/>
    </source>
</evidence>
<dbReference type="SUPFAM" id="SSF52540">
    <property type="entry name" value="P-loop containing nucleoside triphosphate hydrolases"/>
    <property type="match status" value="2"/>
</dbReference>
<feature type="transmembrane region" description="Helical" evidence="10">
    <location>
        <begin position="507"/>
        <end position="534"/>
    </location>
</feature>
<evidence type="ECO:0000256" key="5">
    <source>
        <dbReference type="ARBA" id="ARBA00022737"/>
    </source>
</evidence>
<dbReference type="FunFam" id="3.40.50.300:FF:000059">
    <property type="entry name" value="ABC transporter G family member 40"/>
    <property type="match status" value="1"/>
</dbReference>
<dbReference type="SMART" id="SM00382">
    <property type="entry name" value="AAA"/>
    <property type="match status" value="1"/>
</dbReference>
<dbReference type="EMBL" id="QGKY02001925">
    <property type="protein sequence ID" value="KAF2545590.1"/>
    <property type="molecule type" value="Genomic_DNA"/>
</dbReference>
<comment type="caution">
    <text evidence="12">The sequence shown here is derived from an EMBL/GenBank/DDBJ whole genome shotgun (WGS) entry which is preliminary data.</text>
</comment>
<dbReference type="PANTHER" id="PTHR48040:SF20">
    <property type="entry name" value="PLEIOTROPIC DRUG RESISTANCE PROTEIN 1"/>
    <property type="match status" value="1"/>
</dbReference>
<dbReference type="PANTHER" id="PTHR48040">
    <property type="entry name" value="PLEIOTROPIC DRUG RESISTANCE PROTEIN 1-LIKE ISOFORM X1"/>
    <property type="match status" value="1"/>
</dbReference>
<dbReference type="GO" id="GO:0016020">
    <property type="term" value="C:membrane"/>
    <property type="evidence" value="ECO:0007669"/>
    <property type="project" value="UniProtKB-SubCell"/>
</dbReference>
<reference evidence="12" key="1">
    <citation type="submission" date="2019-12" db="EMBL/GenBank/DDBJ databases">
        <title>Genome sequencing and annotation of Brassica cretica.</title>
        <authorList>
            <person name="Studholme D.J."/>
            <person name="Sarris P.F."/>
        </authorList>
    </citation>
    <scope>NUCLEOTIDE SEQUENCE</scope>
    <source>
        <strain evidence="12">PFS-102/07</strain>
        <tissue evidence="12">Leaf</tissue>
    </source>
</reference>
<dbReference type="InterPro" id="IPR003593">
    <property type="entry name" value="AAA+_ATPase"/>
</dbReference>